<comment type="caution">
    <text evidence="1">The sequence shown here is derived from an EMBL/GenBank/DDBJ whole genome shotgun (WGS) entry which is preliminary data.</text>
</comment>
<name>X1CFH7_9ZZZZ</name>
<gene>
    <name evidence="1" type="ORF">S01H4_46518</name>
</gene>
<organism evidence="1">
    <name type="scientific">marine sediment metagenome</name>
    <dbReference type="NCBI Taxonomy" id="412755"/>
    <lineage>
        <taxon>unclassified sequences</taxon>
        <taxon>metagenomes</taxon>
        <taxon>ecological metagenomes</taxon>
    </lineage>
</organism>
<accession>X1CFH7</accession>
<feature type="non-terminal residue" evidence="1">
    <location>
        <position position="142"/>
    </location>
</feature>
<reference evidence="1" key="1">
    <citation type="journal article" date="2014" name="Front. Microbiol.">
        <title>High frequency of phylogenetically diverse reductive dehalogenase-homologous genes in deep subseafloor sedimentary metagenomes.</title>
        <authorList>
            <person name="Kawai M."/>
            <person name="Futagami T."/>
            <person name="Toyoda A."/>
            <person name="Takaki Y."/>
            <person name="Nishi S."/>
            <person name="Hori S."/>
            <person name="Arai W."/>
            <person name="Tsubouchi T."/>
            <person name="Morono Y."/>
            <person name="Uchiyama I."/>
            <person name="Ito T."/>
            <person name="Fujiyama A."/>
            <person name="Inagaki F."/>
            <person name="Takami H."/>
        </authorList>
    </citation>
    <scope>NUCLEOTIDE SEQUENCE</scope>
    <source>
        <strain evidence="1">Expedition CK06-06</strain>
    </source>
</reference>
<dbReference type="AlphaFoldDB" id="X1CFH7"/>
<proteinExistence type="predicted"/>
<sequence>MANELKHKTVGEQLTQPEFEAIGGHIADGQTANDMLYFNGTYWIRATAATIAALMKLDDLATPDDNTDLNASTTRHGLLKKLDNVATNFMNGQGNWAAAGGATVIRKTADQTVNNSVTLQNVADLVLPVAIGEIWAVTLLLR</sequence>
<dbReference type="EMBL" id="BART01026005">
    <property type="protein sequence ID" value="GAG91867.1"/>
    <property type="molecule type" value="Genomic_DNA"/>
</dbReference>
<evidence type="ECO:0000313" key="1">
    <source>
        <dbReference type="EMBL" id="GAG91867.1"/>
    </source>
</evidence>
<protein>
    <submittedName>
        <fullName evidence="1">Uncharacterized protein</fullName>
    </submittedName>
</protein>